<proteinExistence type="predicted"/>
<accession>C6BPC4</accession>
<dbReference type="HOGENOM" id="CLU_1184278_0_0_4"/>
<gene>
    <name evidence="1" type="ordered locus">Rpic12D_4813</name>
</gene>
<dbReference type="AlphaFoldDB" id="C6BPC4"/>
<dbReference type="KEGG" id="rpf:Rpic12D_4813"/>
<evidence type="ECO:0000313" key="1">
    <source>
        <dbReference type="EMBL" id="ACS66048.1"/>
    </source>
</evidence>
<reference evidence="1" key="1">
    <citation type="submission" date="2009-06" db="EMBL/GenBank/DDBJ databases">
        <title>Complete sequence plasmid 1 of Ralstonia pickettii 12D.</title>
        <authorList>
            <consortium name="US DOE Joint Genome Institute"/>
            <person name="Lucas S."/>
            <person name="Copeland A."/>
            <person name="Lapidus A."/>
            <person name="Glavina del Rio T."/>
            <person name="Dalin E."/>
            <person name="Tice H."/>
            <person name="Bruce D."/>
            <person name="Goodwin L."/>
            <person name="Pitluck S."/>
            <person name="Sims D."/>
            <person name="Meincke L."/>
            <person name="Brettin T."/>
            <person name="Detter J.C."/>
            <person name="Han C."/>
            <person name="Larimer F."/>
            <person name="Land M."/>
            <person name="Hauser L."/>
            <person name="Kyrpides N."/>
            <person name="Ovchinnikova G."/>
            <person name="Marsh T."/>
            <person name="Richardson P."/>
        </authorList>
    </citation>
    <scope>NUCLEOTIDE SEQUENCE [LARGE SCALE GENOMIC DNA]</scope>
    <source>
        <strain evidence="1">12D</strain>
        <plasmid>12D</plasmid>
        <plasmid evidence="1">pRp12D01</plasmid>
    </source>
</reference>
<dbReference type="EMBL" id="CP001646">
    <property type="protein sequence ID" value="ACS66048.1"/>
    <property type="molecule type" value="Genomic_DNA"/>
</dbReference>
<protein>
    <submittedName>
        <fullName evidence="1">Uncharacterized protein</fullName>
    </submittedName>
</protein>
<organism evidence="1">
    <name type="scientific">Ralstonia pickettii (strain 12D)</name>
    <dbReference type="NCBI Taxonomy" id="428406"/>
    <lineage>
        <taxon>Bacteria</taxon>
        <taxon>Pseudomonadati</taxon>
        <taxon>Pseudomonadota</taxon>
        <taxon>Betaproteobacteria</taxon>
        <taxon>Burkholderiales</taxon>
        <taxon>Burkholderiaceae</taxon>
        <taxon>Ralstonia</taxon>
    </lineage>
</organism>
<name>C6BPC4_RALP1</name>
<sequence>MLNNGQIVVARRAYPLIADDGELGVVVTAPASMQGQQGAMVLITTRGYIVVEKVDVEPSTRSLEGASFEACNAARVDGTLHQALIDGKLNAKQKLTAVAKVFMEAHGGDRDRLEWAEIIDGKLLCDRVLALQRLVQERELSEARVRLEPDAWGPVGAREELGLCGGDLVVTAELFWLVGHSKSGAERCQTCAQEISYLSSELNAVSGVECIYLAHNPEGLADRVEEYAELAKLK</sequence>
<keyword evidence="1" id="KW-0614">Plasmid</keyword>
<geneLocation type="plasmid" evidence="1">
    <name>pRp12D01</name>
</geneLocation>